<dbReference type="Proteomes" id="UP000485058">
    <property type="component" value="Unassembled WGS sequence"/>
</dbReference>
<evidence type="ECO:0000313" key="1">
    <source>
        <dbReference type="EMBL" id="GFH22140.1"/>
    </source>
</evidence>
<proteinExistence type="predicted"/>
<dbReference type="GO" id="GO:0016740">
    <property type="term" value="F:transferase activity"/>
    <property type="evidence" value="ECO:0007669"/>
    <property type="project" value="UniProtKB-KW"/>
</dbReference>
<dbReference type="AlphaFoldDB" id="A0A699ZM15"/>
<comment type="caution">
    <text evidence="1">The sequence shown here is derived from an EMBL/GenBank/DDBJ whole genome shotgun (WGS) entry which is preliminary data.</text>
</comment>
<keyword evidence="2" id="KW-1185">Reference proteome</keyword>
<organism evidence="1 2">
    <name type="scientific">Haematococcus lacustris</name>
    <name type="common">Green alga</name>
    <name type="synonym">Haematococcus pluvialis</name>
    <dbReference type="NCBI Taxonomy" id="44745"/>
    <lineage>
        <taxon>Eukaryota</taxon>
        <taxon>Viridiplantae</taxon>
        <taxon>Chlorophyta</taxon>
        <taxon>core chlorophytes</taxon>
        <taxon>Chlorophyceae</taxon>
        <taxon>CS clade</taxon>
        <taxon>Chlamydomonadales</taxon>
        <taxon>Haematococcaceae</taxon>
        <taxon>Haematococcus</taxon>
    </lineage>
</organism>
<reference evidence="1 2" key="1">
    <citation type="submission" date="2020-02" db="EMBL/GenBank/DDBJ databases">
        <title>Draft genome sequence of Haematococcus lacustris strain NIES-144.</title>
        <authorList>
            <person name="Morimoto D."/>
            <person name="Nakagawa S."/>
            <person name="Yoshida T."/>
            <person name="Sawayama S."/>
        </authorList>
    </citation>
    <scope>NUCLEOTIDE SEQUENCE [LARGE SCALE GENOMIC DNA]</scope>
    <source>
        <strain evidence="1 2">NIES-144</strain>
    </source>
</reference>
<sequence length="85" mass="9329">MYDGRATTWGNVAYEVVYGANGWCNATHPAHSCGCVQDGFWGDLCEKRYEQTCINQCSGHGECVVGFCKCHDGWWVTLADTSAEA</sequence>
<dbReference type="Gene3D" id="2.10.25.10">
    <property type="entry name" value="Laminin"/>
    <property type="match status" value="1"/>
</dbReference>
<keyword evidence="1" id="KW-0808">Transferase</keyword>
<protein>
    <submittedName>
        <fullName evidence="1">Exostosin-like glycosyltransferase</fullName>
    </submittedName>
</protein>
<accession>A0A699ZM15</accession>
<gene>
    <name evidence="1" type="ORF">HaLaN_19558</name>
</gene>
<name>A0A699ZM15_HAELA</name>
<dbReference type="EMBL" id="BLLF01001977">
    <property type="protein sequence ID" value="GFH22140.1"/>
    <property type="molecule type" value="Genomic_DNA"/>
</dbReference>
<evidence type="ECO:0000313" key="2">
    <source>
        <dbReference type="Proteomes" id="UP000485058"/>
    </source>
</evidence>